<evidence type="ECO:0000256" key="2">
    <source>
        <dbReference type="ARBA" id="ARBA00012438"/>
    </source>
</evidence>
<dbReference type="InterPro" id="IPR005467">
    <property type="entry name" value="His_kinase_dom"/>
</dbReference>
<keyword evidence="13" id="KW-1185">Reference proteome</keyword>
<dbReference type="Pfam" id="PF09084">
    <property type="entry name" value="NMT1"/>
    <property type="match status" value="1"/>
</dbReference>
<dbReference type="CDD" id="cd00082">
    <property type="entry name" value="HisKA"/>
    <property type="match status" value="1"/>
</dbReference>
<dbReference type="Gene3D" id="1.10.287.130">
    <property type="match status" value="1"/>
</dbReference>
<dbReference type="KEGG" id="dmm:dnm_026650"/>
<gene>
    <name evidence="12" type="ORF">dnm_026650</name>
</gene>
<evidence type="ECO:0000256" key="3">
    <source>
        <dbReference type="ARBA" id="ARBA00022553"/>
    </source>
</evidence>
<dbReference type="RefSeq" id="WP_207682193.1">
    <property type="nucleotide sequence ID" value="NZ_CP061800.1"/>
</dbReference>
<evidence type="ECO:0000259" key="11">
    <source>
        <dbReference type="PROSITE" id="PS50109"/>
    </source>
</evidence>
<evidence type="ECO:0000256" key="9">
    <source>
        <dbReference type="SAM" id="Coils"/>
    </source>
</evidence>
<organism evidence="12 13">
    <name type="scientific">Desulfonema magnum</name>
    <dbReference type="NCBI Taxonomy" id="45655"/>
    <lineage>
        <taxon>Bacteria</taxon>
        <taxon>Pseudomonadati</taxon>
        <taxon>Thermodesulfobacteriota</taxon>
        <taxon>Desulfobacteria</taxon>
        <taxon>Desulfobacterales</taxon>
        <taxon>Desulfococcaceae</taxon>
        <taxon>Desulfonema</taxon>
    </lineage>
</organism>
<dbReference type="GO" id="GO:0005524">
    <property type="term" value="F:ATP binding"/>
    <property type="evidence" value="ECO:0007669"/>
    <property type="project" value="UniProtKB-KW"/>
</dbReference>
<evidence type="ECO:0000256" key="8">
    <source>
        <dbReference type="ARBA" id="ARBA00023012"/>
    </source>
</evidence>
<dbReference type="Pfam" id="PF02518">
    <property type="entry name" value="HATPase_c"/>
    <property type="match status" value="1"/>
</dbReference>
<keyword evidence="7" id="KW-0067">ATP-binding</keyword>
<dbReference type="InterPro" id="IPR036097">
    <property type="entry name" value="HisK_dim/P_sf"/>
</dbReference>
<name>A0A975BJM8_9BACT</name>
<keyword evidence="8" id="KW-0902">Two-component regulatory system</keyword>
<evidence type="ECO:0000313" key="12">
    <source>
        <dbReference type="EMBL" id="QTA86641.1"/>
    </source>
</evidence>
<feature type="transmembrane region" description="Helical" evidence="10">
    <location>
        <begin position="341"/>
        <end position="362"/>
    </location>
</feature>
<keyword evidence="9" id="KW-0175">Coiled coil</keyword>
<dbReference type="EMBL" id="CP061800">
    <property type="protein sequence ID" value="QTA86641.1"/>
    <property type="molecule type" value="Genomic_DNA"/>
</dbReference>
<dbReference type="SUPFAM" id="SSF53850">
    <property type="entry name" value="Periplasmic binding protein-like II"/>
    <property type="match status" value="1"/>
</dbReference>
<keyword evidence="6" id="KW-0418">Kinase</keyword>
<dbReference type="Gene3D" id="3.30.565.10">
    <property type="entry name" value="Histidine kinase-like ATPase, C-terminal domain"/>
    <property type="match status" value="1"/>
</dbReference>
<evidence type="ECO:0000256" key="4">
    <source>
        <dbReference type="ARBA" id="ARBA00022679"/>
    </source>
</evidence>
<evidence type="ECO:0000256" key="7">
    <source>
        <dbReference type="ARBA" id="ARBA00022840"/>
    </source>
</evidence>
<proteinExistence type="predicted"/>
<protein>
    <recommendedName>
        <fullName evidence="2">histidine kinase</fullName>
        <ecNumber evidence="2">2.7.13.3</ecNumber>
    </recommendedName>
</protein>
<dbReference type="Pfam" id="PF00512">
    <property type="entry name" value="HisKA"/>
    <property type="match status" value="1"/>
</dbReference>
<feature type="domain" description="Histidine kinase" evidence="11">
    <location>
        <begin position="435"/>
        <end position="642"/>
    </location>
</feature>
<dbReference type="InterPro" id="IPR003661">
    <property type="entry name" value="HisK_dim/P_dom"/>
</dbReference>
<dbReference type="PANTHER" id="PTHR43065">
    <property type="entry name" value="SENSOR HISTIDINE KINASE"/>
    <property type="match status" value="1"/>
</dbReference>
<keyword evidence="5" id="KW-0547">Nucleotide-binding</keyword>
<dbReference type="SUPFAM" id="SSF55874">
    <property type="entry name" value="ATPase domain of HSP90 chaperone/DNA topoisomerase II/histidine kinase"/>
    <property type="match status" value="1"/>
</dbReference>
<evidence type="ECO:0000256" key="6">
    <source>
        <dbReference type="ARBA" id="ARBA00022777"/>
    </source>
</evidence>
<keyword evidence="10" id="KW-0472">Membrane</keyword>
<dbReference type="Proteomes" id="UP000663722">
    <property type="component" value="Chromosome"/>
</dbReference>
<keyword evidence="3" id="KW-0597">Phosphoprotein</keyword>
<keyword evidence="10" id="KW-1133">Transmembrane helix</keyword>
<evidence type="ECO:0000256" key="10">
    <source>
        <dbReference type="SAM" id="Phobius"/>
    </source>
</evidence>
<feature type="coiled-coil region" evidence="9">
    <location>
        <begin position="374"/>
        <end position="419"/>
    </location>
</feature>
<sequence length="649" mass="72618">MVSPISGIRFVYVGGVFLFSVTVANASEKVTLQLRWDHQFQFAGYYAAKWQGYYEQAGFDVEIRSALEADGKILSAVEAVAKGEADFGVGAADIIMGKDKGYPLVVLAVIFQQSAAEFYAKEGTELNSLADLTRLRVARKVNDLIDVEFQAMLKSEGIDISLVPPYPHESGFTHLIPGRVDVMPGYKISVPYEAEHAGLKLITFRPSSYGIDFYGDSLFTRQDWLEHHQDSVRQFIDASLKGWKYALEHPEKITEKITRELPRIYMVKGNFLDFNRFQSKGVRELTLYPIVQLGHMNPNRWRRMHGFLKDVGVIKGEFDAGDFVFDPIRKQQEKAKRIQRMLFIGLSSILALAALALCWVMMLRRTVAKRTEALASANKVLESEIEKRKQAETEIKIYSERLEEMVEDRTKELREAQDQLVYQEKLVTLGQLAGNIAHELRNPLAAIKNAIYFLNMVIKERKEEVNSSLEIMEREVAVSDKIISTILSFARLKEPVLHHTDINEVIRKSLSCANMPGNINIVKHLSESPPGVITMTDADQIEQIFGNLICNAIQAMPRGGELIISSECSGTERVVSFKDTGEGVPEENLEKIFEPLFSSRAKGIGLGLAFAKILAEGHGGTIEVQSNLGKGSTFTVRLPFSDIGVSSEA</sequence>
<evidence type="ECO:0000256" key="1">
    <source>
        <dbReference type="ARBA" id="ARBA00000085"/>
    </source>
</evidence>
<dbReference type="SMART" id="SM00387">
    <property type="entry name" value="HATPase_c"/>
    <property type="match status" value="1"/>
</dbReference>
<keyword evidence="10" id="KW-0812">Transmembrane</keyword>
<dbReference type="InterPro" id="IPR036890">
    <property type="entry name" value="HATPase_C_sf"/>
</dbReference>
<accession>A0A975BJM8</accession>
<evidence type="ECO:0000256" key="5">
    <source>
        <dbReference type="ARBA" id="ARBA00022741"/>
    </source>
</evidence>
<dbReference type="PROSITE" id="PS50109">
    <property type="entry name" value="HIS_KIN"/>
    <property type="match status" value="1"/>
</dbReference>
<dbReference type="PRINTS" id="PR00344">
    <property type="entry name" value="BCTRLSENSOR"/>
</dbReference>
<dbReference type="PANTHER" id="PTHR43065:SF10">
    <property type="entry name" value="PEROXIDE STRESS-ACTIVATED HISTIDINE KINASE MAK3"/>
    <property type="match status" value="1"/>
</dbReference>
<dbReference type="CDD" id="cd00075">
    <property type="entry name" value="HATPase"/>
    <property type="match status" value="1"/>
</dbReference>
<dbReference type="InterPro" id="IPR003594">
    <property type="entry name" value="HATPase_dom"/>
</dbReference>
<dbReference type="EC" id="2.7.13.3" evidence="2"/>
<evidence type="ECO:0000313" key="13">
    <source>
        <dbReference type="Proteomes" id="UP000663722"/>
    </source>
</evidence>
<dbReference type="AlphaFoldDB" id="A0A975BJM8"/>
<dbReference type="SMART" id="SM00388">
    <property type="entry name" value="HisKA"/>
    <property type="match status" value="1"/>
</dbReference>
<dbReference type="Gene3D" id="3.40.190.10">
    <property type="entry name" value="Periplasmic binding protein-like II"/>
    <property type="match status" value="2"/>
</dbReference>
<reference evidence="12" key="1">
    <citation type="journal article" date="2021" name="Microb. Physiol.">
        <title>Proteogenomic Insights into the Physiology of Marine, Sulfate-Reducing, Filamentous Desulfonema limicola and Desulfonema magnum.</title>
        <authorList>
            <person name="Schnaars V."/>
            <person name="Wohlbrand L."/>
            <person name="Scheve S."/>
            <person name="Hinrichs C."/>
            <person name="Reinhardt R."/>
            <person name="Rabus R."/>
        </authorList>
    </citation>
    <scope>NUCLEOTIDE SEQUENCE</scope>
    <source>
        <strain evidence="12">4be13</strain>
    </source>
</reference>
<dbReference type="InterPro" id="IPR004358">
    <property type="entry name" value="Sig_transdc_His_kin-like_C"/>
</dbReference>
<dbReference type="GO" id="GO:0000155">
    <property type="term" value="F:phosphorelay sensor kinase activity"/>
    <property type="evidence" value="ECO:0007669"/>
    <property type="project" value="InterPro"/>
</dbReference>
<keyword evidence="4" id="KW-0808">Transferase</keyword>
<dbReference type="InterPro" id="IPR015168">
    <property type="entry name" value="SsuA/THI5"/>
</dbReference>
<comment type="catalytic activity">
    <reaction evidence="1">
        <text>ATP + protein L-histidine = ADP + protein N-phospho-L-histidine.</text>
        <dbReference type="EC" id="2.7.13.3"/>
    </reaction>
</comment>
<dbReference type="SUPFAM" id="SSF47384">
    <property type="entry name" value="Homodimeric domain of signal transducing histidine kinase"/>
    <property type="match status" value="1"/>
</dbReference>